<evidence type="ECO:0000256" key="1">
    <source>
        <dbReference type="SAM" id="Phobius"/>
    </source>
</evidence>
<evidence type="ECO:0000313" key="2">
    <source>
        <dbReference type="EMBL" id="JAE30375.1"/>
    </source>
</evidence>
<dbReference type="AlphaFoldDB" id="A0A0A9GZG3"/>
<reference evidence="2" key="1">
    <citation type="submission" date="2014-09" db="EMBL/GenBank/DDBJ databases">
        <authorList>
            <person name="Magalhaes I.L.F."/>
            <person name="Oliveira U."/>
            <person name="Santos F.R."/>
            <person name="Vidigal T.H.D.A."/>
            <person name="Brescovit A.D."/>
            <person name="Santos A.J."/>
        </authorList>
    </citation>
    <scope>NUCLEOTIDE SEQUENCE</scope>
    <source>
        <tissue evidence="2">Shoot tissue taken approximately 20 cm above the soil surface</tissue>
    </source>
</reference>
<proteinExistence type="predicted"/>
<sequence>MIEFTLYTKISAAKSPPSTFPIYIYIVIVYVCVCMNIYVYV</sequence>
<accession>A0A0A9GZG3</accession>
<keyword evidence="1" id="KW-1133">Transmembrane helix</keyword>
<reference evidence="2" key="2">
    <citation type="journal article" date="2015" name="Data Brief">
        <title>Shoot transcriptome of the giant reed, Arundo donax.</title>
        <authorList>
            <person name="Barrero R.A."/>
            <person name="Guerrero F.D."/>
            <person name="Moolhuijzen P."/>
            <person name="Goolsby J.A."/>
            <person name="Tidwell J."/>
            <person name="Bellgard S.E."/>
            <person name="Bellgard M.I."/>
        </authorList>
    </citation>
    <scope>NUCLEOTIDE SEQUENCE</scope>
    <source>
        <tissue evidence="2">Shoot tissue taken approximately 20 cm above the soil surface</tissue>
    </source>
</reference>
<keyword evidence="1" id="KW-0472">Membrane</keyword>
<feature type="transmembrane region" description="Helical" evidence="1">
    <location>
        <begin position="20"/>
        <end position="40"/>
    </location>
</feature>
<dbReference type="EMBL" id="GBRH01167521">
    <property type="protein sequence ID" value="JAE30375.1"/>
    <property type="molecule type" value="Transcribed_RNA"/>
</dbReference>
<protein>
    <submittedName>
        <fullName evidence="2">Uncharacterized protein</fullName>
    </submittedName>
</protein>
<name>A0A0A9GZG3_ARUDO</name>
<organism evidence="2">
    <name type="scientific">Arundo donax</name>
    <name type="common">Giant reed</name>
    <name type="synonym">Donax arundinaceus</name>
    <dbReference type="NCBI Taxonomy" id="35708"/>
    <lineage>
        <taxon>Eukaryota</taxon>
        <taxon>Viridiplantae</taxon>
        <taxon>Streptophyta</taxon>
        <taxon>Embryophyta</taxon>
        <taxon>Tracheophyta</taxon>
        <taxon>Spermatophyta</taxon>
        <taxon>Magnoliopsida</taxon>
        <taxon>Liliopsida</taxon>
        <taxon>Poales</taxon>
        <taxon>Poaceae</taxon>
        <taxon>PACMAD clade</taxon>
        <taxon>Arundinoideae</taxon>
        <taxon>Arundineae</taxon>
        <taxon>Arundo</taxon>
    </lineage>
</organism>
<keyword evidence="1" id="KW-0812">Transmembrane</keyword>